<evidence type="ECO:0000313" key="2">
    <source>
        <dbReference type="EMBL" id="CAF3967052.1"/>
    </source>
</evidence>
<comment type="caution">
    <text evidence="1">The sequence shown here is derived from an EMBL/GenBank/DDBJ whole genome shotgun (WGS) entry which is preliminary data.</text>
</comment>
<organism evidence="1 3">
    <name type="scientific">Didymodactylos carnosus</name>
    <dbReference type="NCBI Taxonomy" id="1234261"/>
    <lineage>
        <taxon>Eukaryota</taxon>
        <taxon>Metazoa</taxon>
        <taxon>Spiralia</taxon>
        <taxon>Gnathifera</taxon>
        <taxon>Rotifera</taxon>
        <taxon>Eurotatoria</taxon>
        <taxon>Bdelloidea</taxon>
        <taxon>Philodinida</taxon>
        <taxon>Philodinidae</taxon>
        <taxon>Didymodactylos</taxon>
    </lineage>
</organism>
<sequence>MACRRQGSDTVSLNSTAYYEEQEQPKTEMNKIILGLIAVYVLLIFKTNGEEFQGQHGYAVQKRATTLNNTEIVISPVRSLQAVIGDIPTFLNFVINDLGGNVKNSMNNIINAIDRLVIHHPPAIDSLLSGLLDASLLASCTQLLTGMNTTITNVGTEVQNVVSTLKSPTKSYIKNIIDNVNNILKSTTVSELISKLRELLASITQSMGSLVPIVANLETAFTDILGNDFSGRLSSLIGVLRTVIEGKSLTLADKYIIGNLGTLLGNVDSIFAMNVKLLADVERDLSYLQVIITRITLTLQALASIALDKNIQSAN</sequence>
<protein>
    <submittedName>
        <fullName evidence="1">Uncharacterized protein</fullName>
    </submittedName>
</protein>
<dbReference type="Proteomes" id="UP000681722">
    <property type="component" value="Unassembled WGS sequence"/>
</dbReference>
<dbReference type="EMBL" id="CAJNOQ010008638">
    <property type="protein sequence ID" value="CAF1202633.1"/>
    <property type="molecule type" value="Genomic_DNA"/>
</dbReference>
<keyword evidence="3" id="KW-1185">Reference proteome</keyword>
<dbReference type="SUPFAM" id="SSF48371">
    <property type="entry name" value="ARM repeat"/>
    <property type="match status" value="1"/>
</dbReference>
<dbReference type="InterPro" id="IPR016024">
    <property type="entry name" value="ARM-type_fold"/>
</dbReference>
<reference evidence="1" key="1">
    <citation type="submission" date="2021-02" db="EMBL/GenBank/DDBJ databases">
        <authorList>
            <person name="Nowell W R."/>
        </authorList>
    </citation>
    <scope>NUCLEOTIDE SEQUENCE</scope>
</reference>
<accession>A0A814WL02</accession>
<dbReference type="Proteomes" id="UP000663829">
    <property type="component" value="Unassembled WGS sequence"/>
</dbReference>
<evidence type="ECO:0000313" key="3">
    <source>
        <dbReference type="Proteomes" id="UP000663829"/>
    </source>
</evidence>
<evidence type="ECO:0000313" key="1">
    <source>
        <dbReference type="EMBL" id="CAF1202633.1"/>
    </source>
</evidence>
<name>A0A814WL02_9BILA</name>
<dbReference type="AlphaFoldDB" id="A0A814WL02"/>
<dbReference type="EMBL" id="CAJOBC010008639">
    <property type="protein sequence ID" value="CAF3967052.1"/>
    <property type="molecule type" value="Genomic_DNA"/>
</dbReference>
<proteinExistence type="predicted"/>
<gene>
    <name evidence="1" type="ORF">GPM918_LOCUS23801</name>
    <name evidence="2" type="ORF">SRO942_LOCUS23800</name>
</gene>